<evidence type="ECO:0000313" key="15">
    <source>
        <dbReference type="EMBL" id="TXD37531.1"/>
    </source>
</evidence>
<dbReference type="SUPFAM" id="SSF53244">
    <property type="entry name" value="MurD-like peptide ligases, peptide-binding domain"/>
    <property type="match status" value="1"/>
</dbReference>
<evidence type="ECO:0000256" key="7">
    <source>
        <dbReference type="ARBA" id="ARBA00022984"/>
    </source>
</evidence>
<dbReference type="EC" id="6.3.2.10" evidence="10 11"/>
<dbReference type="Pfam" id="PF01225">
    <property type="entry name" value="Mur_ligase"/>
    <property type="match status" value="1"/>
</dbReference>
<dbReference type="PANTHER" id="PTHR43024:SF1">
    <property type="entry name" value="UDP-N-ACETYLMURAMOYL-TRIPEPTIDE--D-ALANYL-D-ALANINE LIGASE"/>
    <property type="match status" value="1"/>
</dbReference>
<dbReference type="GO" id="GO:0071555">
    <property type="term" value="P:cell wall organization"/>
    <property type="evidence" value="ECO:0007669"/>
    <property type="project" value="UniProtKB-KW"/>
</dbReference>
<evidence type="ECO:0000256" key="2">
    <source>
        <dbReference type="ARBA" id="ARBA00022598"/>
    </source>
</evidence>
<comment type="catalytic activity">
    <reaction evidence="10 11">
        <text>D-alanyl-D-alanine + UDP-N-acetyl-alpha-D-muramoyl-L-alanyl-gamma-D-glutamyl-meso-2,6-diaminopimelate + ATP = UDP-N-acetyl-alpha-D-muramoyl-L-alanyl-gamma-D-glutamyl-meso-2,6-diaminopimeloyl-D-alanyl-D-alanine + ADP + phosphate + H(+)</text>
        <dbReference type="Rhea" id="RHEA:28374"/>
        <dbReference type="ChEBI" id="CHEBI:15378"/>
        <dbReference type="ChEBI" id="CHEBI:30616"/>
        <dbReference type="ChEBI" id="CHEBI:43474"/>
        <dbReference type="ChEBI" id="CHEBI:57822"/>
        <dbReference type="ChEBI" id="CHEBI:61386"/>
        <dbReference type="ChEBI" id="CHEBI:83905"/>
        <dbReference type="ChEBI" id="CHEBI:456216"/>
        <dbReference type="EC" id="6.3.2.10"/>
    </reaction>
</comment>
<evidence type="ECO:0000259" key="12">
    <source>
        <dbReference type="Pfam" id="PF01225"/>
    </source>
</evidence>
<dbReference type="InterPro" id="IPR005863">
    <property type="entry name" value="UDP-N-AcMur_synth"/>
</dbReference>
<dbReference type="PANTHER" id="PTHR43024">
    <property type="entry name" value="UDP-N-ACETYLMURAMOYL-TRIPEPTIDE--D-ALANYL-D-ALANINE LIGASE"/>
    <property type="match status" value="1"/>
</dbReference>
<evidence type="ECO:0000256" key="8">
    <source>
        <dbReference type="ARBA" id="ARBA00023306"/>
    </source>
</evidence>
<dbReference type="InterPro" id="IPR000713">
    <property type="entry name" value="Mur_ligase_N"/>
</dbReference>
<feature type="binding site" evidence="10">
    <location>
        <begin position="123"/>
        <end position="129"/>
    </location>
    <ligand>
        <name>ATP</name>
        <dbReference type="ChEBI" id="CHEBI:30616"/>
    </ligand>
</feature>
<feature type="domain" description="Mur ligase N-terminal catalytic" evidence="12">
    <location>
        <begin position="30"/>
        <end position="103"/>
    </location>
</feature>
<organism evidence="15 16">
    <name type="scientific">Lujinxingia vulgaris</name>
    <dbReference type="NCBI Taxonomy" id="2600176"/>
    <lineage>
        <taxon>Bacteria</taxon>
        <taxon>Deltaproteobacteria</taxon>
        <taxon>Bradymonadales</taxon>
        <taxon>Lujinxingiaceae</taxon>
        <taxon>Lujinxingia</taxon>
    </lineage>
</organism>
<dbReference type="Pfam" id="PF08245">
    <property type="entry name" value="Mur_ligase_M"/>
    <property type="match status" value="1"/>
</dbReference>
<dbReference type="OrthoDB" id="9801978at2"/>
<comment type="similarity">
    <text evidence="10">Belongs to the MurCDEF family. MurF subfamily.</text>
</comment>
<dbReference type="EMBL" id="VOSM01000003">
    <property type="protein sequence ID" value="TXD37531.1"/>
    <property type="molecule type" value="Genomic_DNA"/>
</dbReference>
<keyword evidence="4 10" id="KW-0547">Nucleotide-binding</keyword>
<comment type="caution">
    <text evidence="15">The sequence shown here is derived from an EMBL/GenBank/DDBJ whole genome shotgun (WGS) entry which is preliminary data.</text>
</comment>
<keyword evidence="6 10" id="KW-0133">Cell shape</keyword>
<dbReference type="AlphaFoldDB" id="A0A5C6XCQ1"/>
<dbReference type="InterPro" id="IPR036615">
    <property type="entry name" value="Mur_ligase_C_dom_sf"/>
</dbReference>
<dbReference type="InterPro" id="IPR013221">
    <property type="entry name" value="Mur_ligase_cen"/>
</dbReference>
<evidence type="ECO:0000256" key="4">
    <source>
        <dbReference type="ARBA" id="ARBA00022741"/>
    </source>
</evidence>
<evidence type="ECO:0000256" key="10">
    <source>
        <dbReference type="HAMAP-Rule" id="MF_02019"/>
    </source>
</evidence>
<dbReference type="InterPro" id="IPR035911">
    <property type="entry name" value="MurE/MurF_N"/>
</dbReference>
<comment type="pathway">
    <text evidence="10 11">Cell wall biogenesis; peptidoglycan biosynthesis.</text>
</comment>
<keyword evidence="9 10" id="KW-0961">Cell wall biogenesis/degradation</keyword>
<proteinExistence type="inferred from homology"/>
<comment type="subcellular location">
    <subcellularLocation>
        <location evidence="10 11">Cytoplasm</location>
    </subcellularLocation>
</comment>
<dbReference type="Gene3D" id="3.40.1190.10">
    <property type="entry name" value="Mur-like, catalytic domain"/>
    <property type="match status" value="1"/>
</dbReference>
<evidence type="ECO:0000256" key="9">
    <source>
        <dbReference type="ARBA" id="ARBA00023316"/>
    </source>
</evidence>
<reference evidence="15 16" key="1">
    <citation type="submission" date="2019-08" db="EMBL/GenBank/DDBJ databases">
        <title>Bradymonadales sp. TMQ4.</title>
        <authorList>
            <person name="Liang Q."/>
        </authorList>
    </citation>
    <scope>NUCLEOTIDE SEQUENCE [LARGE SCALE GENOMIC DNA]</scope>
    <source>
        <strain evidence="15 16">TMQ4</strain>
    </source>
</reference>
<evidence type="ECO:0000259" key="13">
    <source>
        <dbReference type="Pfam" id="PF02875"/>
    </source>
</evidence>
<keyword evidence="16" id="KW-1185">Reference proteome</keyword>
<keyword evidence="8 10" id="KW-0131">Cell cycle</keyword>
<dbReference type="InterPro" id="IPR051046">
    <property type="entry name" value="MurCDEF_CellWall_CoF430Synth"/>
</dbReference>
<keyword evidence="1 10" id="KW-0963">Cytoplasm</keyword>
<keyword evidence="7 10" id="KW-0573">Peptidoglycan synthesis</keyword>
<gene>
    <name evidence="10 15" type="primary">murF</name>
    <name evidence="15" type="ORF">FRC98_07515</name>
</gene>
<dbReference type="GO" id="GO:0005524">
    <property type="term" value="F:ATP binding"/>
    <property type="evidence" value="ECO:0007669"/>
    <property type="project" value="UniProtKB-UniRule"/>
</dbReference>
<dbReference type="SUPFAM" id="SSF53623">
    <property type="entry name" value="MurD-like peptide ligases, catalytic domain"/>
    <property type="match status" value="1"/>
</dbReference>
<keyword evidence="5 10" id="KW-0067">ATP-binding</keyword>
<keyword evidence="2 10" id="KW-0436">Ligase</keyword>
<dbReference type="RefSeq" id="WP_146980687.1">
    <property type="nucleotide sequence ID" value="NZ_VOSM01000003.1"/>
</dbReference>
<dbReference type="Proteomes" id="UP000321412">
    <property type="component" value="Unassembled WGS sequence"/>
</dbReference>
<dbReference type="UniPathway" id="UPA00219"/>
<dbReference type="GO" id="GO:0051301">
    <property type="term" value="P:cell division"/>
    <property type="evidence" value="ECO:0007669"/>
    <property type="project" value="UniProtKB-KW"/>
</dbReference>
<accession>A0A5C6XCQ1</accession>
<dbReference type="HAMAP" id="MF_02019">
    <property type="entry name" value="MurF"/>
    <property type="match status" value="1"/>
</dbReference>
<dbReference type="InterPro" id="IPR036565">
    <property type="entry name" value="Mur-like_cat_sf"/>
</dbReference>
<evidence type="ECO:0000256" key="3">
    <source>
        <dbReference type="ARBA" id="ARBA00022618"/>
    </source>
</evidence>
<evidence type="ECO:0000256" key="11">
    <source>
        <dbReference type="RuleBase" id="RU004136"/>
    </source>
</evidence>
<comment type="function">
    <text evidence="10 11">Involved in cell wall formation. Catalyzes the final step in the synthesis of UDP-N-acetylmuramoyl-pentapeptide, the precursor of murein.</text>
</comment>
<dbReference type="Pfam" id="PF02875">
    <property type="entry name" value="Mur_ligase_C"/>
    <property type="match status" value="1"/>
</dbReference>
<dbReference type="GO" id="GO:0005737">
    <property type="term" value="C:cytoplasm"/>
    <property type="evidence" value="ECO:0007669"/>
    <property type="project" value="UniProtKB-SubCell"/>
</dbReference>
<dbReference type="Gene3D" id="3.90.190.20">
    <property type="entry name" value="Mur ligase, C-terminal domain"/>
    <property type="match status" value="1"/>
</dbReference>
<protein>
    <recommendedName>
        <fullName evidence="10 11">UDP-N-acetylmuramoyl-tripeptide--D-alanyl-D-alanine ligase</fullName>
        <ecNumber evidence="10 11">6.3.2.10</ecNumber>
    </recommendedName>
    <alternativeName>
        <fullName evidence="10">D-alanyl-D-alanine-adding enzyme</fullName>
    </alternativeName>
</protein>
<keyword evidence="3 10" id="KW-0132">Cell division</keyword>
<dbReference type="SUPFAM" id="SSF63418">
    <property type="entry name" value="MurE/MurF N-terminal domain"/>
    <property type="match status" value="1"/>
</dbReference>
<dbReference type="GO" id="GO:0047480">
    <property type="term" value="F:UDP-N-acetylmuramoyl-tripeptide-D-alanyl-D-alanine ligase activity"/>
    <property type="evidence" value="ECO:0007669"/>
    <property type="project" value="UniProtKB-UniRule"/>
</dbReference>
<dbReference type="InterPro" id="IPR004101">
    <property type="entry name" value="Mur_ligase_C"/>
</dbReference>
<dbReference type="Gene3D" id="3.40.1390.10">
    <property type="entry name" value="MurE/MurF, N-terminal domain"/>
    <property type="match status" value="1"/>
</dbReference>
<dbReference type="GO" id="GO:0009252">
    <property type="term" value="P:peptidoglycan biosynthetic process"/>
    <property type="evidence" value="ECO:0007669"/>
    <property type="project" value="UniProtKB-UniRule"/>
</dbReference>
<evidence type="ECO:0000256" key="1">
    <source>
        <dbReference type="ARBA" id="ARBA00022490"/>
    </source>
</evidence>
<sequence>MSTLRISTWTLEKIAEHAGATLHGPSDGDVSGVSTDTRSIAPGALFVALRGERFDGHGFVQSAFERGAAAALVDADWWNANAESPAGHILLVVDDTLEALTRLGHALWQEATAGGMQTVAVTGSNGKTTTKELLAALWSTRGKVWATPGNLNNHIGVPLTLCALPEDCDHLICEMGANHVGEISQLVRLAPGFARVITSIGSAHLEGFGSMAGIRRGKSEIFETADGDTHAILPFSEKDKLILEGFPGKVWTFGSEEGARVRVIALREHAPGEPPGMDVSLEVDSRKLSLSLPLLGMHNATNLAAALATLAAGEVELDETRLNEALSRLILPGGRFRQLVVRGVHILDDAYNANPSSVRASVEAFERWATSRHCEGRFAVLGEMLELGEGAGDAHAELARWVAAREAIDGLAFVGGFSERMAQSALKVQPELDVRAFSSITDDLIAWVGARKGGAVLLKGSRGGRLETIVDALTNDPASGRPGPYSSEA</sequence>
<dbReference type="NCBIfam" id="TIGR01143">
    <property type="entry name" value="murF"/>
    <property type="match status" value="1"/>
</dbReference>
<evidence type="ECO:0000259" key="14">
    <source>
        <dbReference type="Pfam" id="PF08245"/>
    </source>
</evidence>
<feature type="domain" description="Mur ligase C-terminal" evidence="13">
    <location>
        <begin position="334"/>
        <end position="462"/>
    </location>
</feature>
<name>A0A5C6XCQ1_9DELT</name>
<feature type="domain" description="Mur ligase central" evidence="14">
    <location>
        <begin position="121"/>
        <end position="309"/>
    </location>
</feature>
<evidence type="ECO:0000256" key="5">
    <source>
        <dbReference type="ARBA" id="ARBA00022840"/>
    </source>
</evidence>
<evidence type="ECO:0000313" key="16">
    <source>
        <dbReference type="Proteomes" id="UP000321412"/>
    </source>
</evidence>
<dbReference type="GO" id="GO:0008360">
    <property type="term" value="P:regulation of cell shape"/>
    <property type="evidence" value="ECO:0007669"/>
    <property type="project" value="UniProtKB-KW"/>
</dbReference>
<dbReference type="GO" id="GO:0008766">
    <property type="term" value="F:UDP-N-acetylmuramoylalanyl-D-glutamyl-2,6-diaminopimelate-D-alanyl-D-alanine ligase activity"/>
    <property type="evidence" value="ECO:0007669"/>
    <property type="project" value="RHEA"/>
</dbReference>
<evidence type="ECO:0000256" key="6">
    <source>
        <dbReference type="ARBA" id="ARBA00022960"/>
    </source>
</evidence>